<organism evidence="2 3">
    <name type="scientific">Roseovarius aquimarinus</name>
    <dbReference type="NCBI Taxonomy" id="1229156"/>
    <lineage>
        <taxon>Bacteria</taxon>
        <taxon>Pseudomonadati</taxon>
        <taxon>Pseudomonadota</taxon>
        <taxon>Alphaproteobacteria</taxon>
        <taxon>Rhodobacterales</taxon>
        <taxon>Roseobacteraceae</taxon>
        <taxon>Roseovarius</taxon>
    </lineage>
</organism>
<sequence length="118" mass="12040">MMATALLLCALTLQSMTLATAFVPQKDADGRLIVSICTGGKIVQMVLGPDGFEEIEDGETGAADCPVVAAQHMTEAGAPDIAFWTALGAGVVIDTPGDLLRAAPAASIPHPRGPPELT</sequence>
<dbReference type="RefSeq" id="WP_377173099.1">
    <property type="nucleotide sequence ID" value="NZ_JBHTJC010000007.1"/>
</dbReference>
<comment type="caution">
    <text evidence="2">The sequence shown here is derived from an EMBL/GenBank/DDBJ whole genome shotgun (WGS) entry which is preliminary data.</text>
</comment>
<keyword evidence="3" id="KW-1185">Reference proteome</keyword>
<evidence type="ECO:0000256" key="1">
    <source>
        <dbReference type="SAM" id="SignalP"/>
    </source>
</evidence>
<evidence type="ECO:0000313" key="3">
    <source>
        <dbReference type="Proteomes" id="UP001607157"/>
    </source>
</evidence>
<evidence type="ECO:0000313" key="2">
    <source>
        <dbReference type="EMBL" id="MFH0255309.1"/>
    </source>
</evidence>
<accession>A0ABW7IAT5</accession>
<name>A0ABW7IAT5_9RHOB</name>
<protein>
    <submittedName>
        <fullName evidence="2">Uncharacterized protein</fullName>
    </submittedName>
</protein>
<feature type="chain" id="PRO_5047188587" evidence="1">
    <location>
        <begin position="22"/>
        <end position="118"/>
    </location>
</feature>
<gene>
    <name evidence="2" type="ORF">ACGRVM_15490</name>
</gene>
<dbReference type="Proteomes" id="UP001607157">
    <property type="component" value="Unassembled WGS sequence"/>
</dbReference>
<proteinExistence type="predicted"/>
<reference evidence="2 3" key="1">
    <citation type="submission" date="2024-10" db="EMBL/GenBank/DDBJ databases">
        <authorList>
            <person name="Yang X.-N."/>
        </authorList>
    </citation>
    <scope>NUCLEOTIDE SEQUENCE [LARGE SCALE GENOMIC DNA]</scope>
    <source>
        <strain evidence="2 3">CAU 1059</strain>
    </source>
</reference>
<keyword evidence="1" id="KW-0732">Signal</keyword>
<dbReference type="EMBL" id="JBIHMM010000006">
    <property type="protein sequence ID" value="MFH0255309.1"/>
    <property type="molecule type" value="Genomic_DNA"/>
</dbReference>
<feature type="signal peptide" evidence="1">
    <location>
        <begin position="1"/>
        <end position="21"/>
    </location>
</feature>